<evidence type="ECO:0000313" key="2">
    <source>
        <dbReference type="Proteomes" id="UP000386466"/>
    </source>
</evidence>
<proteinExistence type="predicted"/>
<organism evidence="1 2">
    <name type="scientific">Lynx pardinus</name>
    <name type="common">Iberian lynx</name>
    <name type="synonym">Felis pardina</name>
    <dbReference type="NCBI Taxonomy" id="191816"/>
    <lineage>
        <taxon>Eukaryota</taxon>
        <taxon>Metazoa</taxon>
        <taxon>Chordata</taxon>
        <taxon>Craniata</taxon>
        <taxon>Vertebrata</taxon>
        <taxon>Euteleostomi</taxon>
        <taxon>Mammalia</taxon>
        <taxon>Eutheria</taxon>
        <taxon>Laurasiatheria</taxon>
        <taxon>Carnivora</taxon>
        <taxon>Feliformia</taxon>
        <taxon>Felidae</taxon>
        <taxon>Felinae</taxon>
        <taxon>Lynx</taxon>
    </lineage>
</organism>
<dbReference type="AlphaFoldDB" id="A0A485P7U6"/>
<evidence type="ECO:0000313" key="1">
    <source>
        <dbReference type="EMBL" id="VFV42195.1"/>
    </source>
</evidence>
<keyword evidence="2" id="KW-1185">Reference proteome</keyword>
<name>A0A485P7U6_LYNPA</name>
<dbReference type="EMBL" id="CAAGRJ010031731">
    <property type="protein sequence ID" value="VFV42195.1"/>
    <property type="molecule type" value="Genomic_DNA"/>
</dbReference>
<gene>
    <name evidence="1" type="ORF">LYPA_23C005324</name>
</gene>
<accession>A0A485P7U6</accession>
<reference evidence="1 2" key="1">
    <citation type="submission" date="2019-01" db="EMBL/GenBank/DDBJ databases">
        <authorList>
            <person name="Alioto T."/>
            <person name="Alioto T."/>
        </authorList>
    </citation>
    <scope>NUCLEOTIDE SEQUENCE [LARGE SCALE GENOMIC DNA]</scope>
</reference>
<dbReference type="Proteomes" id="UP000386466">
    <property type="component" value="Unassembled WGS sequence"/>
</dbReference>
<sequence>MEKVGEEWRKENSERDRYKQVFAEGHIELRAASAVSLGVNVMAKDVKTKIKNYKTSPFDSYFPNKHQRTASRTSSF</sequence>
<protein>
    <submittedName>
        <fullName evidence="1">Uncharacterized protein</fullName>
    </submittedName>
</protein>